<proteinExistence type="predicted"/>
<feature type="domain" description="SPOR" evidence="3">
    <location>
        <begin position="119"/>
        <end position="198"/>
    </location>
</feature>
<feature type="region of interest" description="Disordered" evidence="1">
    <location>
        <begin position="38"/>
        <end position="119"/>
    </location>
</feature>
<dbReference type="PANTHER" id="PTHR38687">
    <property type="entry name" value="CELL DIVISION PROTEIN DEDD-RELATED"/>
    <property type="match status" value="1"/>
</dbReference>
<dbReference type="KEGG" id="nhl:Nhal_3109"/>
<reference evidence="5" key="1">
    <citation type="submission" date="2010-04" db="EMBL/GenBank/DDBJ databases">
        <title>Complete genome sequence of Nitrosococcus halophilus Nc4, a salt-adapted, aerobic obligate ammonia-oxidizing sulfur purple bacterium.</title>
        <authorList>
            <consortium name="US DOE Joint Genome Institute"/>
            <person name="Campbell M.A."/>
            <person name="Malfatti S.A."/>
            <person name="Chain P.S.G."/>
            <person name="Heidelberg J.F."/>
            <person name="Ward B.B."/>
            <person name="Klotz M.G."/>
        </authorList>
    </citation>
    <scope>NUCLEOTIDE SEQUENCE [LARGE SCALE GENOMIC DNA]</scope>
    <source>
        <strain evidence="5">Nc4</strain>
    </source>
</reference>
<dbReference type="GO" id="GO:0042834">
    <property type="term" value="F:peptidoglycan binding"/>
    <property type="evidence" value="ECO:0007669"/>
    <property type="project" value="InterPro"/>
</dbReference>
<gene>
    <name evidence="4" type="ordered locus">Nhal_3109</name>
</gene>
<dbReference type="EMBL" id="CP001798">
    <property type="protein sequence ID" value="ADE16161.1"/>
    <property type="molecule type" value="Genomic_DNA"/>
</dbReference>
<dbReference type="Gene3D" id="3.30.70.1070">
    <property type="entry name" value="Sporulation related repeat"/>
    <property type="match status" value="1"/>
</dbReference>
<dbReference type="GO" id="GO:0032506">
    <property type="term" value="P:cytokinetic process"/>
    <property type="evidence" value="ECO:0007669"/>
    <property type="project" value="TreeGrafter"/>
</dbReference>
<dbReference type="InterPro" id="IPR052521">
    <property type="entry name" value="Cell_div_SPOR-domain"/>
</dbReference>
<dbReference type="eggNOG" id="COG3147">
    <property type="taxonomic scope" value="Bacteria"/>
</dbReference>
<dbReference type="OrthoDB" id="7069135at2"/>
<dbReference type="AlphaFoldDB" id="D5BZE7"/>
<dbReference type="PANTHER" id="PTHR38687:SF1">
    <property type="entry name" value="CELL DIVISION PROTEIN DEDD"/>
    <property type="match status" value="1"/>
</dbReference>
<dbReference type="Proteomes" id="UP000001844">
    <property type="component" value="Chromosome"/>
</dbReference>
<evidence type="ECO:0000256" key="2">
    <source>
        <dbReference type="SAM" id="Phobius"/>
    </source>
</evidence>
<dbReference type="GO" id="GO:0030428">
    <property type="term" value="C:cell septum"/>
    <property type="evidence" value="ECO:0007669"/>
    <property type="project" value="TreeGrafter"/>
</dbReference>
<protein>
    <submittedName>
        <fullName evidence="4">Sporulation domain protein</fullName>
    </submittedName>
</protein>
<sequence>MLEQNLKQRLVGAMVLIGMGIIVIPFLLGEPSEIALEPERQESVGGKGDSLSQIELPSNKREDPAFVSAVKLLPEEDKRESSNLEGLDQERKLSTPLPARGTPLSSLTESPNSAPPRSPEVVRGWFIQIGSFTHQKNALRMRNDAVSSGYRAFIKTVKNGAKAVYKVRVGPEKDKVRAKKLKEELERQLQIKAFIISPSKG</sequence>
<feature type="compositionally biased region" description="Polar residues" evidence="1">
    <location>
        <begin position="103"/>
        <end position="112"/>
    </location>
</feature>
<evidence type="ECO:0000313" key="4">
    <source>
        <dbReference type="EMBL" id="ADE16161.1"/>
    </source>
</evidence>
<evidence type="ECO:0000256" key="1">
    <source>
        <dbReference type="SAM" id="MobiDB-lite"/>
    </source>
</evidence>
<dbReference type="Pfam" id="PF05036">
    <property type="entry name" value="SPOR"/>
    <property type="match status" value="1"/>
</dbReference>
<dbReference type="InterPro" id="IPR036680">
    <property type="entry name" value="SPOR-like_sf"/>
</dbReference>
<evidence type="ECO:0000259" key="3">
    <source>
        <dbReference type="PROSITE" id="PS51724"/>
    </source>
</evidence>
<feature type="transmembrane region" description="Helical" evidence="2">
    <location>
        <begin position="10"/>
        <end position="28"/>
    </location>
</feature>
<dbReference type="GO" id="GO:0032153">
    <property type="term" value="C:cell division site"/>
    <property type="evidence" value="ECO:0007669"/>
    <property type="project" value="TreeGrafter"/>
</dbReference>
<evidence type="ECO:0000313" key="5">
    <source>
        <dbReference type="Proteomes" id="UP000001844"/>
    </source>
</evidence>
<keyword evidence="2" id="KW-0812">Transmembrane</keyword>
<dbReference type="HOGENOM" id="CLU_1584752_0_0_6"/>
<keyword evidence="2" id="KW-0472">Membrane</keyword>
<keyword evidence="5" id="KW-1185">Reference proteome</keyword>
<feature type="compositionally biased region" description="Basic and acidic residues" evidence="1">
    <location>
        <begin position="73"/>
        <end position="93"/>
    </location>
</feature>
<keyword evidence="2" id="KW-1133">Transmembrane helix</keyword>
<dbReference type="RefSeq" id="WP_013034011.1">
    <property type="nucleotide sequence ID" value="NC_013960.1"/>
</dbReference>
<organism evidence="4 5">
    <name type="scientific">Nitrosococcus halophilus (strain Nc4)</name>
    <dbReference type="NCBI Taxonomy" id="472759"/>
    <lineage>
        <taxon>Bacteria</taxon>
        <taxon>Pseudomonadati</taxon>
        <taxon>Pseudomonadota</taxon>
        <taxon>Gammaproteobacteria</taxon>
        <taxon>Chromatiales</taxon>
        <taxon>Chromatiaceae</taxon>
        <taxon>Nitrosococcus</taxon>
    </lineage>
</organism>
<dbReference type="STRING" id="472759.Nhal_3109"/>
<dbReference type="InterPro" id="IPR007730">
    <property type="entry name" value="SPOR-like_dom"/>
</dbReference>
<dbReference type="SUPFAM" id="SSF110997">
    <property type="entry name" value="Sporulation related repeat"/>
    <property type="match status" value="1"/>
</dbReference>
<name>D5BZE7_NITHN</name>
<accession>D5BZE7</accession>
<dbReference type="PROSITE" id="PS51724">
    <property type="entry name" value="SPOR"/>
    <property type="match status" value="1"/>
</dbReference>